<dbReference type="Gene3D" id="1.50.10.20">
    <property type="match status" value="1"/>
</dbReference>
<evidence type="ECO:0000313" key="2">
    <source>
        <dbReference type="Proteomes" id="UP000673394"/>
    </source>
</evidence>
<dbReference type="InterPro" id="IPR008930">
    <property type="entry name" value="Terpenoid_cyclase/PrenylTrfase"/>
</dbReference>
<keyword evidence="2" id="KW-1185">Reference proteome</keyword>
<sequence>MVHGWIGNHLRYKWYGIDGWSEYELVQEQATIGVWRGESDDGGQVSVTVLDEQSLTSEYRCSRVEVLLIPSSDGLLGGFQFVMPVDPALELSWKTHLTPLEGMTIGDTVFRSPAIILENESRMCALIPDITHISAANRVIPHIMDYELSTHSLYYGVSDYRETGHVYYQLEPKPRAVQGPIALRFYLVEWAKSETSVPRDYRPVEQFLWERFASAVMTAVEPDSGLRELERYTKYAYEWAFERWESVTWQQFELDGREVGGVVFIVTTRQQPGYGQEEAWREKKSIWNQAWFCSLRSAYGYWMWGKAWGKQDWMQKAEKSLAFALAAPQTNGLFPACYMAGPDNRWEDGRWIMSHSRVPKGQNDFAHLLDCSWTSIWLLKWYGDIDKDERIMNYVDRYVKTLLELQEEDGSFPAWVHPQTLERSEYLRVSSETAAHIMLLCSLYRLRPEPEYLEAAERAAAFLEKHIIAEGRWEDFETYWSCAGMWEQKQPGVRDARSGLYSQCNFGMYWTAEAMRDLYLLTGRAHYLEQGRIVLAEASLYQQIWQPPFHSVPTVGGFGVMNCDSEWNDARQSLFAGIYMGYFETTGDEAYRYRAYWAMKASFYMMYCPENMDVKAKYEQVHPHMKECDYGFHMENVNHSDGKAVGEFTIFDWGCGAASTALYELSKKQL</sequence>
<evidence type="ECO:0000313" key="1">
    <source>
        <dbReference type="EMBL" id="MBP3965573.1"/>
    </source>
</evidence>
<reference evidence="1 2" key="1">
    <citation type="submission" date="2021-04" db="EMBL/GenBank/DDBJ databases">
        <title>Paenibacillus sp. DLE-14 whole genome sequence.</title>
        <authorList>
            <person name="Ham Y.J."/>
        </authorList>
    </citation>
    <scope>NUCLEOTIDE SEQUENCE [LARGE SCALE GENOMIC DNA]</scope>
    <source>
        <strain evidence="1 2">DLE-14</strain>
    </source>
</reference>
<accession>A0ABS5CIB8</accession>
<comment type="caution">
    <text evidence="1">The sequence shown here is derived from an EMBL/GenBank/DDBJ whole genome shotgun (WGS) entry which is preliminary data.</text>
</comment>
<dbReference type="SUPFAM" id="SSF48239">
    <property type="entry name" value="Terpenoid cyclases/Protein prenyltransferases"/>
    <property type="match status" value="1"/>
</dbReference>
<protein>
    <submittedName>
        <fullName evidence="1">Uncharacterized protein</fullName>
    </submittedName>
</protein>
<gene>
    <name evidence="1" type="ORF">I8J30_22930</name>
</gene>
<dbReference type="RefSeq" id="WP_210662102.1">
    <property type="nucleotide sequence ID" value="NZ_JAGKSP010000011.1"/>
</dbReference>
<proteinExistence type="predicted"/>
<organism evidence="1 2">
    <name type="scientific">Paenibacillus lignilyticus</name>
    <dbReference type="NCBI Taxonomy" id="1172615"/>
    <lineage>
        <taxon>Bacteria</taxon>
        <taxon>Bacillati</taxon>
        <taxon>Bacillota</taxon>
        <taxon>Bacilli</taxon>
        <taxon>Bacillales</taxon>
        <taxon>Paenibacillaceae</taxon>
        <taxon>Paenibacillus</taxon>
    </lineage>
</organism>
<dbReference type="Proteomes" id="UP000673394">
    <property type="component" value="Unassembled WGS sequence"/>
</dbReference>
<name>A0ABS5CIB8_9BACL</name>
<dbReference type="EMBL" id="JAGKSP010000011">
    <property type="protein sequence ID" value="MBP3965573.1"/>
    <property type="molecule type" value="Genomic_DNA"/>
</dbReference>